<reference evidence="1" key="1">
    <citation type="submission" date="2009-06" db="EMBL/GenBank/DDBJ databases">
        <title>Complete sequence chromosome 1 of Ralstonia pickettii 12D.</title>
        <authorList>
            <consortium name="US DOE Joint Genome Institute"/>
            <person name="Lucas S."/>
            <person name="Copeland A."/>
            <person name="Lapidus A."/>
            <person name="Glavina del Rio T."/>
            <person name="Dalin E."/>
            <person name="Tice H."/>
            <person name="Bruce D."/>
            <person name="Goodwin L."/>
            <person name="Pitluck S."/>
            <person name="Sims D."/>
            <person name="Meincke L."/>
            <person name="Brettin T."/>
            <person name="Detter J.C."/>
            <person name="Han C."/>
            <person name="Larimer F."/>
            <person name="Land M."/>
            <person name="Hauser L."/>
            <person name="Kyrpides N."/>
            <person name="Ovchinnikova G."/>
            <person name="Marsh T."/>
            <person name="Richardson P."/>
        </authorList>
    </citation>
    <scope>NUCLEOTIDE SEQUENCE [LARGE SCALE GENOMIC DNA]</scope>
    <source>
        <strain evidence="1">12D</strain>
    </source>
</reference>
<dbReference type="KEGG" id="rpf:Rpic12D_2262"/>
<dbReference type="EMBL" id="CP001644">
    <property type="protein sequence ID" value="ACS63536.1"/>
    <property type="molecule type" value="Genomic_DNA"/>
</dbReference>
<evidence type="ECO:0000313" key="1">
    <source>
        <dbReference type="EMBL" id="ACS63536.1"/>
    </source>
</evidence>
<dbReference type="STRING" id="428406.Rpic12D_2262"/>
<name>C6BBT0_RALP1</name>
<dbReference type="Pfam" id="PF23982">
    <property type="entry name" value="XM1_gp53_minor_capsid"/>
    <property type="match status" value="1"/>
</dbReference>
<organism evidence="1">
    <name type="scientific">Ralstonia pickettii (strain 12D)</name>
    <dbReference type="NCBI Taxonomy" id="428406"/>
    <lineage>
        <taxon>Bacteria</taxon>
        <taxon>Pseudomonadati</taxon>
        <taxon>Pseudomonadota</taxon>
        <taxon>Betaproteobacteria</taxon>
        <taxon>Burkholderiales</taxon>
        <taxon>Burkholderiaceae</taxon>
        <taxon>Ralstonia</taxon>
    </lineage>
</organism>
<protein>
    <submittedName>
        <fullName evidence="1">Putative bacteriophage protein</fullName>
    </submittedName>
</protein>
<dbReference type="InterPro" id="IPR056914">
    <property type="entry name" value="Gp53-like"/>
</dbReference>
<sequence length="161" mass="16220">MVAFLYRMPSGIPGDVSRPSQSTIESGILDSGFPFASYGIPVKRVSGKIRPVASGDAAGVIIGLLVRPFPTGASQDPLGTSTPPTTGVGNVMRRGYMTVQCNAGTPADGGTVYVRVAAPSGAKVIGGIEAASDGTNTVVMAGAAFKNAGDASGNVEIEYNL</sequence>
<dbReference type="HOGENOM" id="CLU_138379_0_0_4"/>
<accession>C6BBT0</accession>
<proteinExistence type="predicted"/>
<gene>
    <name evidence="1" type="ordered locus">Rpic12D_2262</name>
</gene>
<dbReference type="AlphaFoldDB" id="C6BBT0"/>